<dbReference type="AlphaFoldDB" id="A0A6L2NNH5"/>
<name>A0A6L2NNH5_TANCI</name>
<gene>
    <name evidence="3" type="ORF">Tci_058103</name>
</gene>
<organism evidence="3">
    <name type="scientific">Tanacetum cinerariifolium</name>
    <name type="common">Dalmatian daisy</name>
    <name type="synonym">Chrysanthemum cinerariifolium</name>
    <dbReference type="NCBI Taxonomy" id="118510"/>
    <lineage>
        <taxon>Eukaryota</taxon>
        <taxon>Viridiplantae</taxon>
        <taxon>Streptophyta</taxon>
        <taxon>Embryophyta</taxon>
        <taxon>Tracheophyta</taxon>
        <taxon>Spermatophyta</taxon>
        <taxon>Magnoliopsida</taxon>
        <taxon>eudicotyledons</taxon>
        <taxon>Gunneridae</taxon>
        <taxon>Pentapetalae</taxon>
        <taxon>asterids</taxon>
        <taxon>campanulids</taxon>
        <taxon>Asterales</taxon>
        <taxon>Asteraceae</taxon>
        <taxon>Asteroideae</taxon>
        <taxon>Anthemideae</taxon>
        <taxon>Anthemidinae</taxon>
        <taxon>Tanacetum</taxon>
    </lineage>
</organism>
<dbReference type="GO" id="GO:0003725">
    <property type="term" value="F:double-stranded RNA binding"/>
    <property type="evidence" value="ECO:0007669"/>
    <property type="project" value="TreeGrafter"/>
</dbReference>
<dbReference type="PANTHER" id="PTHR46205:SF3">
    <property type="entry name" value="LOQUACIOUS, ISOFORM B"/>
    <property type="match status" value="1"/>
</dbReference>
<dbReference type="GO" id="GO:0070920">
    <property type="term" value="P:regulation of regulatory ncRNA processing"/>
    <property type="evidence" value="ECO:0007669"/>
    <property type="project" value="TreeGrafter"/>
</dbReference>
<dbReference type="GO" id="GO:0035197">
    <property type="term" value="F:siRNA binding"/>
    <property type="evidence" value="ECO:0007669"/>
    <property type="project" value="TreeGrafter"/>
</dbReference>
<dbReference type="GO" id="GO:0030422">
    <property type="term" value="P:siRNA processing"/>
    <property type="evidence" value="ECO:0007669"/>
    <property type="project" value="TreeGrafter"/>
</dbReference>
<proteinExistence type="predicted"/>
<dbReference type="Pfam" id="PF14709">
    <property type="entry name" value="DND1_DSRM"/>
    <property type="match status" value="1"/>
</dbReference>
<dbReference type="GO" id="GO:0016442">
    <property type="term" value="C:RISC complex"/>
    <property type="evidence" value="ECO:0007669"/>
    <property type="project" value="TreeGrafter"/>
</dbReference>
<dbReference type="Gene3D" id="3.30.160.20">
    <property type="match status" value="1"/>
</dbReference>
<dbReference type="CDD" id="cd19869">
    <property type="entry name" value="DSRM_DCL_plant"/>
    <property type="match status" value="1"/>
</dbReference>
<dbReference type="SUPFAM" id="SSF54768">
    <property type="entry name" value="dsRNA-binding domain-like"/>
    <property type="match status" value="2"/>
</dbReference>
<dbReference type="GO" id="GO:0005737">
    <property type="term" value="C:cytoplasm"/>
    <property type="evidence" value="ECO:0007669"/>
    <property type="project" value="TreeGrafter"/>
</dbReference>
<feature type="compositionally biased region" description="Basic and acidic residues" evidence="2">
    <location>
        <begin position="1"/>
        <end position="23"/>
    </location>
</feature>
<dbReference type="GO" id="GO:0070578">
    <property type="term" value="C:RISC-loading complex"/>
    <property type="evidence" value="ECO:0007669"/>
    <property type="project" value="TreeGrafter"/>
</dbReference>
<dbReference type="InterPro" id="IPR051247">
    <property type="entry name" value="RLC_Component"/>
</dbReference>
<dbReference type="EMBL" id="BKCJ010009255">
    <property type="protein sequence ID" value="GEU86125.1"/>
    <property type="molecule type" value="Genomic_DNA"/>
</dbReference>
<evidence type="ECO:0000256" key="1">
    <source>
        <dbReference type="ARBA" id="ARBA00022884"/>
    </source>
</evidence>
<evidence type="ECO:0000313" key="3">
    <source>
        <dbReference type="EMBL" id="GEU86125.1"/>
    </source>
</evidence>
<sequence length="143" mass="16573">MFALKDKEIGEAKEENEDDKKNDSQTFTKQTLNDICLRRNWPMSLYMYVSEGDPAHAKRFIFVVRVNTSDKGWTDECNGEPTPSVKKAKDFVVVLLLELLNRNWPMSLYRYVSEGDPAHAKRFIFVVRMGSDVVWCDMKTSLV</sequence>
<reference evidence="3" key="1">
    <citation type="journal article" date="2019" name="Sci. Rep.">
        <title>Draft genome of Tanacetum cinerariifolium, the natural source of mosquito coil.</title>
        <authorList>
            <person name="Yamashiro T."/>
            <person name="Shiraishi A."/>
            <person name="Satake H."/>
            <person name="Nakayama K."/>
        </authorList>
    </citation>
    <scope>NUCLEOTIDE SEQUENCE</scope>
</reference>
<accession>A0A6L2NNH5</accession>
<keyword evidence="1" id="KW-0694">RNA-binding</keyword>
<protein>
    <submittedName>
        <fullName evidence="3">Endoribonuclease Dicer homolog 1</fullName>
    </submittedName>
</protein>
<dbReference type="GO" id="GO:0005634">
    <property type="term" value="C:nucleus"/>
    <property type="evidence" value="ECO:0007669"/>
    <property type="project" value="TreeGrafter"/>
</dbReference>
<feature type="region of interest" description="Disordered" evidence="2">
    <location>
        <begin position="1"/>
        <end position="25"/>
    </location>
</feature>
<comment type="caution">
    <text evidence="3">The sequence shown here is derived from an EMBL/GenBank/DDBJ whole genome shotgun (WGS) entry which is preliminary data.</text>
</comment>
<evidence type="ECO:0000256" key="2">
    <source>
        <dbReference type="SAM" id="MobiDB-lite"/>
    </source>
</evidence>
<dbReference type="PANTHER" id="PTHR46205">
    <property type="entry name" value="LOQUACIOUS, ISOFORM B"/>
    <property type="match status" value="1"/>
</dbReference>